<comment type="caution">
    <text evidence="4">The sequence shown here is derived from an EMBL/GenBank/DDBJ whole genome shotgun (WGS) entry which is preliminary data.</text>
</comment>
<keyword evidence="2" id="KW-0813">Transport</keyword>
<dbReference type="GO" id="GO:0015031">
    <property type="term" value="P:protein transport"/>
    <property type="evidence" value="ECO:0007669"/>
    <property type="project" value="UniProtKB-UniRule"/>
</dbReference>
<keyword evidence="2" id="KW-0333">Golgi apparatus</keyword>
<evidence type="ECO:0000313" key="5">
    <source>
        <dbReference type="Proteomes" id="UP000187209"/>
    </source>
</evidence>
<dbReference type="Pfam" id="PF08700">
    <property type="entry name" value="VPS51_Exo84_N"/>
    <property type="match status" value="1"/>
</dbReference>
<evidence type="ECO:0000256" key="1">
    <source>
        <dbReference type="ARBA" id="ARBA00006080"/>
    </source>
</evidence>
<feature type="coiled-coil region" evidence="3">
    <location>
        <begin position="63"/>
        <end position="90"/>
    </location>
</feature>
<dbReference type="GO" id="GO:1990745">
    <property type="term" value="C:EARP complex"/>
    <property type="evidence" value="ECO:0007669"/>
    <property type="project" value="TreeGrafter"/>
</dbReference>
<dbReference type="PANTHER" id="PTHR15954">
    <property type="entry name" value="VACUOLAR PROTEIN SORTING-ASSOCIATED PROTEIN 51 HOMOLOG"/>
    <property type="match status" value="1"/>
</dbReference>
<dbReference type="PANTHER" id="PTHR15954:SF4">
    <property type="entry name" value="VACUOLAR PROTEIN SORTING-ASSOCIATED PROTEIN 51 HOMOLOG"/>
    <property type="match status" value="1"/>
</dbReference>
<sequence>MSMIDKNDFDSSSAFHDMIASHSFEELMQLQNNLTSEIKALDGNMQTLVYENYNKFISATDTIRSMKTHVESMEEEMKRLETSMVKIQEIAEKVGTHVSPKQKQIRELINVYDELQKIKSICDLPSVLRNAIDKNKHKLHLDFSSAAKSYSESISFLLLHKTDTSYASIYQETTECIDTIKKMIWAKIQDLSLSPETFTKYCEELKLFGEDGEKLPMIFCNYFTSLFNEKIDSLYIQSNVEANPTSEILVPGNSNLERVIEDIKKALETNPQSSLIIEKSFAWYVLQTHEKVIPIVCFALKNFANIFAGTFHNMFLQFSKDIVLKYISNNKNKIKALRSDIGQFCCSLHFVNEDLCDLKTIFPVSPGFVLSDRFTELFEFLVRFQIEKVIENLQNHSIDIVKDLYEEITNSSENLPEKIEIPAQKASFYLLYYLFVGIIRLEPMLESCKNFIASSSMIVSLIVSHILNFFQILRKNLMSFSSNSNANSEYVVKELLKMEKNGNFLIGMLKFTIYLEESVPRIISLLSKTFTELDYDKAEVADIMNRIAKSELLVVLKLCQEDLLLYYIEHYAKYFDELITGYCSEKWKFQTEPIDISPTMCKIVQSLTSARKELKAFFRGDMTSQQKLTRKRVKHNVELEMERLFARKTKTIENLKFDIHSIIGTLAKITLKGLYEEIRLQEFGTGGAQQVEVDAHFLGACVSLNILEESLVSGYVQEIVNSAACRCTFFEPLQTTILESIVENKKNQMSTKQNKSFN</sequence>
<organism evidence="4 5">
    <name type="scientific">Stentor coeruleus</name>
    <dbReference type="NCBI Taxonomy" id="5963"/>
    <lineage>
        <taxon>Eukaryota</taxon>
        <taxon>Sar</taxon>
        <taxon>Alveolata</taxon>
        <taxon>Ciliophora</taxon>
        <taxon>Postciliodesmatophora</taxon>
        <taxon>Heterotrichea</taxon>
        <taxon>Heterotrichida</taxon>
        <taxon>Stentoridae</taxon>
        <taxon>Stentor</taxon>
    </lineage>
</organism>
<comment type="subunit">
    <text evidence="2">Component of the Golgi-associated retrograde protein (GARP) complex.</text>
</comment>
<dbReference type="GO" id="GO:0016020">
    <property type="term" value="C:membrane"/>
    <property type="evidence" value="ECO:0007669"/>
    <property type="project" value="TreeGrafter"/>
</dbReference>
<keyword evidence="2" id="KW-0445">Lipid transport</keyword>
<evidence type="ECO:0000313" key="4">
    <source>
        <dbReference type="EMBL" id="OMJ83532.1"/>
    </source>
</evidence>
<keyword evidence="5" id="KW-1185">Reference proteome</keyword>
<gene>
    <name evidence="4" type="ORF">SteCoe_15494</name>
</gene>
<keyword evidence="3" id="KW-0175">Coiled coil</keyword>
<dbReference type="EMBL" id="MPUH01000300">
    <property type="protein sequence ID" value="OMJ83532.1"/>
    <property type="molecule type" value="Genomic_DNA"/>
</dbReference>
<dbReference type="GO" id="GO:0005829">
    <property type="term" value="C:cytosol"/>
    <property type="evidence" value="ECO:0007669"/>
    <property type="project" value="GOC"/>
</dbReference>
<dbReference type="GO" id="GO:0032456">
    <property type="term" value="P:endocytic recycling"/>
    <property type="evidence" value="ECO:0007669"/>
    <property type="project" value="TreeGrafter"/>
</dbReference>
<accession>A0A1R2C3E5</accession>
<dbReference type="GO" id="GO:0006869">
    <property type="term" value="P:lipid transport"/>
    <property type="evidence" value="ECO:0007669"/>
    <property type="project" value="UniProtKB-UniRule"/>
</dbReference>
<dbReference type="GO" id="GO:0048193">
    <property type="term" value="P:Golgi vesicle transport"/>
    <property type="evidence" value="ECO:0007669"/>
    <property type="project" value="TreeGrafter"/>
</dbReference>
<dbReference type="GO" id="GO:0000938">
    <property type="term" value="C:GARP complex"/>
    <property type="evidence" value="ECO:0007669"/>
    <property type="project" value="UniProtKB-UniRule"/>
</dbReference>
<comment type="function">
    <text evidence="2">Acts as component of the GARP complex that is involved in retrograde transport from early and late endosomes to the trans-Golgi network (TGN).</text>
</comment>
<comment type="subcellular location">
    <subcellularLocation>
        <location evidence="2">Golgi apparatus</location>
        <location evidence="2">trans-Golgi network</location>
    </subcellularLocation>
</comment>
<comment type="similarity">
    <text evidence="1 2">Belongs to the VPS51 family.</text>
</comment>
<dbReference type="InterPro" id="IPR014812">
    <property type="entry name" value="Vps51"/>
</dbReference>
<dbReference type="GO" id="GO:0042147">
    <property type="term" value="P:retrograde transport, endosome to Golgi"/>
    <property type="evidence" value="ECO:0007669"/>
    <property type="project" value="UniProtKB-UniRule"/>
</dbReference>
<dbReference type="GO" id="GO:0007041">
    <property type="term" value="P:lysosomal transport"/>
    <property type="evidence" value="ECO:0007669"/>
    <property type="project" value="TreeGrafter"/>
</dbReference>
<dbReference type="AlphaFoldDB" id="A0A1R2C3E5"/>
<evidence type="ECO:0000256" key="2">
    <source>
        <dbReference type="RuleBase" id="RU368010"/>
    </source>
</evidence>
<reference evidence="4 5" key="1">
    <citation type="submission" date="2016-11" db="EMBL/GenBank/DDBJ databases">
        <title>The macronuclear genome of Stentor coeruleus: a giant cell with tiny introns.</title>
        <authorList>
            <person name="Slabodnick M."/>
            <person name="Ruby J.G."/>
            <person name="Reiff S.B."/>
            <person name="Swart E.C."/>
            <person name="Gosai S."/>
            <person name="Prabakaran S."/>
            <person name="Witkowska E."/>
            <person name="Larue G.E."/>
            <person name="Fisher S."/>
            <person name="Freeman R.M."/>
            <person name="Gunawardena J."/>
            <person name="Chu W."/>
            <person name="Stover N.A."/>
            <person name="Gregory B.D."/>
            <person name="Nowacki M."/>
            <person name="Derisi J."/>
            <person name="Roy S.W."/>
            <person name="Marshall W.F."/>
            <person name="Sood P."/>
        </authorList>
    </citation>
    <scope>NUCLEOTIDE SEQUENCE [LARGE SCALE GENOMIC DNA]</scope>
    <source>
        <strain evidence="4">WM001</strain>
    </source>
</reference>
<dbReference type="Proteomes" id="UP000187209">
    <property type="component" value="Unassembled WGS sequence"/>
</dbReference>
<protein>
    <recommendedName>
        <fullName evidence="2">Vacuolar protein sorting-associated protein 51 homolog</fullName>
    </recommendedName>
</protein>
<dbReference type="OrthoDB" id="290294at2759"/>
<evidence type="ECO:0000256" key="3">
    <source>
        <dbReference type="SAM" id="Coils"/>
    </source>
</evidence>
<dbReference type="GO" id="GO:0007030">
    <property type="term" value="P:Golgi organization"/>
    <property type="evidence" value="ECO:0007669"/>
    <property type="project" value="UniProtKB-UniRule"/>
</dbReference>
<keyword evidence="2" id="KW-0653">Protein transport</keyword>
<proteinExistence type="inferred from homology"/>
<name>A0A1R2C3E5_9CILI</name>